<dbReference type="Gene3D" id="2.130.10.30">
    <property type="entry name" value="Regulator of chromosome condensation 1/beta-lactamase-inhibitor protein II"/>
    <property type="match status" value="1"/>
</dbReference>
<dbReference type="EMBL" id="JANTQA010000029">
    <property type="protein sequence ID" value="KAJ3441878.1"/>
    <property type="molecule type" value="Genomic_DNA"/>
</dbReference>
<gene>
    <name evidence="3" type="ORF">M0812_13898</name>
</gene>
<evidence type="ECO:0000313" key="4">
    <source>
        <dbReference type="Proteomes" id="UP001146793"/>
    </source>
</evidence>
<dbReference type="InterPro" id="IPR000210">
    <property type="entry name" value="BTB/POZ_dom"/>
</dbReference>
<proteinExistence type="predicted"/>
<dbReference type="SUPFAM" id="SSF50985">
    <property type="entry name" value="RCC1/BLIP-II"/>
    <property type="match status" value="1"/>
</dbReference>
<evidence type="ECO:0000259" key="2">
    <source>
        <dbReference type="PROSITE" id="PS50097"/>
    </source>
</evidence>
<dbReference type="PANTHER" id="PTHR45982">
    <property type="entry name" value="REGULATOR OF CHROMOSOME CONDENSATION"/>
    <property type="match status" value="1"/>
</dbReference>
<name>A0AAV7ZIP1_9EUKA</name>
<reference evidence="3" key="1">
    <citation type="submission" date="2022-08" db="EMBL/GenBank/DDBJ databases">
        <title>Novel sulphate-reducing endosymbionts in the free-living metamonad Anaeramoeba.</title>
        <authorList>
            <person name="Jerlstrom-Hultqvist J."/>
            <person name="Cepicka I."/>
            <person name="Gallot-Lavallee L."/>
            <person name="Salas-Leiva D."/>
            <person name="Curtis B.A."/>
            <person name="Zahonova K."/>
            <person name="Pipaliya S."/>
            <person name="Dacks J."/>
            <person name="Roger A.J."/>
        </authorList>
    </citation>
    <scope>NUCLEOTIDE SEQUENCE</scope>
    <source>
        <strain evidence="3">Busselton2</strain>
    </source>
</reference>
<feature type="domain" description="BTB" evidence="2">
    <location>
        <begin position="531"/>
        <end position="597"/>
    </location>
</feature>
<dbReference type="PANTHER" id="PTHR45982:SF1">
    <property type="entry name" value="REGULATOR OF CHROMOSOME CONDENSATION"/>
    <property type="match status" value="1"/>
</dbReference>
<comment type="caution">
    <text evidence="3">The sequence shown here is derived from an EMBL/GenBank/DDBJ whole genome shotgun (WGS) entry which is preliminary data.</text>
</comment>
<evidence type="ECO:0000313" key="3">
    <source>
        <dbReference type="EMBL" id="KAJ3441878.1"/>
    </source>
</evidence>
<dbReference type="AlphaFoldDB" id="A0AAV7ZIP1"/>
<dbReference type="Pfam" id="PF00651">
    <property type="entry name" value="BTB"/>
    <property type="match status" value="1"/>
</dbReference>
<sequence>MNYCYLFNGEEYTYLSSDQIYHKNTKFYPINEYNGNVVDIQSTVDNRSLIQLDDYRLILCSESTSKELFWNLRQEKIKKIACNQFNFFILTTCGKVYSVGDDNFGTMLPFSDPEKCKPDQARLVSHFIKNGIFIKDIGCSIYTNYFLDNEGNLYSNGNQDVFFRNKKSQEISVPKYISYGNEKFFCSASSNSFFFIKKDNECLYVGGKNSAYQLGLRYKYNPTEDYIKFKDFDIVDIKKISCALNHTIILTKKGELYSAGDRLYTCHTDNSDMTKFHKIEAFQEKKIVDIATGITSSYVLTDNNELYGWGNFDQENNFGTKPIKIEIPECDQSDKLKISAKLEACFLNRIIQDPLIYDFKNLLKHEIFTDYQISNRKVHKLLIEFRLKKKAEDLEKLLLQFTKGEINQFISYIYSGQIKDNNVSTIEKIGKLISSTFVIQNNIQNDLMDLYSQDDSKDFIILVPKEKINQKNNNKKEEEEKEKNENKSENKKKEEKKVEDDQKKKNENKNEKGLIRQDEGEKEKEKEINEKEEYFKSETKEIKVHKLILYARSDLYRNIFKFSDQKFNQIKDYSGISFDGLNVLIKFLYSEDLEWSLQNYVKKIQIINELEGAQEYFLLNKYSSLKNQLIHMKRKIIFAKILEERNILSYVSGNLSTVIESLTF</sequence>
<dbReference type="InterPro" id="IPR009091">
    <property type="entry name" value="RCC1/BLIP-II"/>
</dbReference>
<evidence type="ECO:0000256" key="1">
    <source>
        <dbReference type="SAM" id="MobiDB-lite"/>
    </source>
</evidence>
<dbReference type="InterPro" id="IPR051553">
    <property type="entry name" value="Ran_GTPase-activating"/>
</dbReference>
<dbReference type="InterPro" id="IPR011333">
    <property type="entry name" value="SKP1/BTB/POZ_sf"/>
</dbReference>
<protein>
    <recommendedName>
        <fullName evidence="2">BTB domain-containing protein</fullName>
    </recommendedName>
</protein>
<dbReference type="Gene3D" id="3.30.710.10">
    <property type="entry name" value="Potassium Channel Kv1.1, Chain A"/>
    <property type="match status" value="1"/>
</dbReference>
<accession>A0AAV7ZIP1</accession>
<dbReference type="CDD" id="cd18186">
    <property type="entry name" value="BTB_POZ_ZBTB_KLHL-like"/>
    <property type="match status" value="1"/>
</dbReference>
<organism evidence="3 4">
    <name type="scientific">Anaeramoeba flamelloides</name>
    <dbReference type="NCBI Taxonomy" id="1746091"/>
    <lineage>
        <taxon>Eukaryota</taxon>
        <taxon>Metamonada</taxon>
        <taxon>Anaeramoebidae</taxon>
        <taxon>Anaeramoeba</taxon>
    </lineage>
</organism>
<dbReference type="PROSITE" id="PS50097">
    <property type="entry name" value="BTB"/>
    <property type="match status" value="1"/>
</dbReference>
<dbReference type="Proteomes" id="UP001146793">
    <property type="component" value="Unassembled WGS sequence"/>
</dbReference>
<feature type="region of interest" description="Disordered" evidence="1">
    <location>
        <begin position="472"/>
        <end position="527"/>
    </location>
</feature>
<dbReference type="SUPFAM" id="SSF54695">
    <property type="entry name" value="POZ domain"/>
    <property type="match status" value="1"/>
</dbReference>